<evidence type="ECO:0000256" key="2">
    <source>
        <dbReference type="ARBA" id="ARBA00022908"/>
    </source>
</evidence>
<evidence type="ECO:0000259" key="4">
    <source>
        <dbReference type="PROSITE" id="PS51898"/>
    </source>
</evidence>
<dbReference type="Gene3D" id="1.10.443.10">
    <property type="entry name" value="Intergrase catalytic core"/>
    <property type="match status" value="1"/>
</dbReference>
<evidence type="ECO:0000313" key="6">
    <source>
        <dbReference type="Proteomes" id="UP000199411"/>
    </source>
</evidence>
<protein>
    <submittedName>
        <fullName evidence="5">Phage integrase family protein</fullName>
    </submittedName>
</protein>
<evidence type="ECO:0000256" key="3">
    <source>
        <dbReference type="ARBA" id="ARBA00023172"/>
    </source>
</evidence>
<name>A0A1G6RYY3_9BACT</name>
<dbReference type="GO" id="GO:0015074">
    <property type="term" value="P:DNA integration"/>
    <property type="evidence" value="ECO:0007669"/>
    <property type="project" value="UniProtKB-KW"/>
</dbReference>
<evidence type="ECO:0000256" key="1">
    <source>
        <dbReference type="ARBA" id="ARBA00004496"/>
    </source>
</evidence>
<dbReference type="PANTHER" id="PTHR30349:SF77">
    <property type="entry name" value="TYROSINE RECOMBINASE XERC"/>
    <property type="match status" value="1"/>
</dbReference>
<dbReference type="InterPro" id="IPR013762">
    <property type="entry name" value="Integrase-like_cat_sf"/>
</dbReference>
<proteinExistence type="predicted"/>
<dbReference type="GO" id="GO:0003677">
    <property type="term" value="F:DNA binding"/>
    <property type="evidence" value="ECO:0007669"/>
    <property type="project" value="InterPro"/>
</dbReference>
<dbReference type="AlphaFoldDB" id="A0A1G6RYY3"/>
<keyword evidence="6" id="KW-1185">Reference proteome</keyword>
<dbReference type="SUPFAM" id="SSF56349">
    <property type="entry name" value="DNA breaking-rejoining enzymes"/>
    <property type="match status" value="1"/>
</dbReference>
<dbReference type="CDD" id="cd00397">
    <property type="entry name" value="DNA_BRE_C"/>
    <property type="match status" value="1"/>
</dbReference>
<dbReference type="InterPro" id="IPR050090">
    <property type="entry name" value="Tyrosine_recombinase_XerCD"/>
</dbReference>
<dbReference type="GO" id="GO:0006310">
    <property type="term" value="P:DNA recombination"/>
    <property type="evidence" value="ECO:0007669"/>
    <property type="project" value="UniProtKB-KW"/>
</dbReference>
<dbReference type="InterPro" id="IPR011010">
    <property type="entry name" value="DNA_brk_join_enz"/>
</dbReference>
<feature type="domain" description="Tyr recombinase" evidence="4">
    <location>
        <begin position="17"/>
        <end position="202"/>
    </location>
</feature>
<dbReference type="RefSeq" id="WP_173801037.1">
    <property type="nucleotide sequence ID" value="NZ_FMYU01000024.1"/>
</dbReference>
<dbReference type="EMBL" id="FMYU01000024">
    <property type="protein sequence ID" value="SDD09166.1"/>
    <property type="molecule type" value="Genomic_DNA"/>
</dbReference>
<dbReference type="Proteomes" id="UP000199411">
    <property type="component" value="Unassembled WGS sequence"/>
</dbReference>
<dbReference type="Pfam" id="PF00589">
    <property type="entry name" value="Phage_integrase"/>
    <property type="match status" value="1"/>
</dbReference>
<comment type="subcellular location">
    <subcellularLocation>
        <location evidence="1">Cytoplasm</location>
    </subcellularLocation>
</comment>
<dbReference type="PROSITE" id="PS51898">
    <property type="entry name" value="TYR_RECOMBINASE"/>
    <property type="match status" value="1"/>
</dbReference>
<keyword evidence="3" id="KW-0233">DNA recombination</keyword>
<gene>
    <name evidence="5" type="ORF">SAMN05660835_01871</name>
</gene>
<accession>A0A1G6RYY3</accession>
<dbReference type="PANTHER" id="PTHR30349">
    <property type="entry name" value="PHAGE INTEGRASE-RELATED"/>
    <property type="match status" value="1"/>
</dbReference>
<reference evidence="6" key="1">
    <citation type="submission" date="2016-10" db="EMBL/GenBank/DDBJ databases">
        <authorList>
            <person name="Varghese N."/>
            <person name="Submissions S."/>
        </authorList>
    </citation>
    <scope>NUCLEOTIDE SEQUENCE [LARGE SCALE GENOMIC DNA]</scope>
    <source>
        <strain evidence="6">DSM 8415</strain>
    </source>
</reference>
<evidence type="ECO:0000313" key="5">
    <source>
        <dbReference type="EMBL" id="SDD09166.1"/>
    </source>
</evidence>
<organism evidence="5 6">
    <name type="scientific">Desulfurella multipotens</name>
    <dbReference type="NCBI Taxonomy" id="79269"/>
    <lineage>
        <taxon>Bacteria</taxon>
        <taxon>Pseudomonadati</taxon>
        <taxon>Campylobacterota</taxon>
        <taxon>Desulfurellia</taxon>
        <taxon>Desulfurellales</taxon>
        <taxon>Desulfurellaceae</taxon>
        <taxon>Desulfurella</taxon>
    </lineage>
</organism>
<keyword evidence="2" id="KW-0229">DNA integration</keyword>
<dbReference type="InterPro" id="IPR002104">
    <property type="entry name" value="Integrase_catalytic"/>
</dbReference>
<sequence>MALIKHSSSMPLAYKNTKIAYLSEDQLNAITQEFMDYYDKSDKNYRKKRGRYWIAFLFLKHTGARLNEVLSIDDNTDIDFRNSEVKLITLKQKKKTFRIVPLPANIISEVATFIAQFPDTKGTVFKGLKDSNFRKKFYELAQKAGLPKDISHPHILRHTRAIDLLKAGVPVTVVQDLLGHSSLTTTAIYLRISAQEAKWILKEKGFI</sequence>
<dbReference type="GO" id="GO:0005737">
    <property type="term" value="C:cytoplasm"/>
    <property type="evidence" value="ECO:0007669"/>
    <property type="project" value="UniProtKB-SubCell"/>
</dbReference>